<comment type="caution">
    <text evidence="2">The sequence shown here is derived from an EMBL/GenBank/DDBJ whole genome shotgun (WGS) entry which is preliminary data.</text>
</comment>
<evidence type="ECO:0008006" key="4">
    <source>
        <dbReference type="Google" id="ProtNLM"/>
    </source>
</evidence>
<dbReference type="Proteomes" id="UP000474777">
    <property type="component" value="Unassembled WGS sequence"/>
</dbReference>
<sequence length="171" mass="19219">MEQNPTKVVYRINELGQAFYNKTLKEARKSVYLIGPVLLLLFAIVAWLLSGWSIYVAYLLAIPAGIVLLMAFFTPIVRKGRFINNLVSTLRINADAIEVETFSWFIYGGKRIQTKDFSLMLNEHDGGATSPANCRIIIHGTGKNQHADLVKAFFDDWESAVNQLKPLSKQA</sequence>
<dbReference type="RefSeq" id="WP_163912571.1">
    <property type="nucleotide sequence ID" value="NZ_JAAGWD010000001.1"/>
</dbReference>
<feature type="transmembrane region" description="Helical" evidence="1">
    <location>
        <begin position="55"/>
        <end position="77"/>
    </location>
</feature>
<protein>
    <recommendedName>
        <fullName evidence="4">DUF2244 domain-containing protein</fullName>
    </recommendedName>
</protein>
<accession>A0A6B3LTL4</accession>
<evidence type="ECO:0000313" key="2">
    <source>
        <dbReference type="EMBL" id="NEM96830.1"/>
    </source>
</evidence>
<keyword evidence="3" id="KW-1185">Reference proteome</keyword>
<keyword evidence="1" id="KW-0472">Membrane</keyword>
<gene>
    <name evidence="2" type="ORF">GXP69_03915</name>
</gene>
<proteinExistence type="predicted"/>
<organism evidence="2 3">
    <name type="scientific">Pontibacter burrus</name>
    <dbReference type="NCBI Taxonomy" id="2704466"/>
    <lineage>
        <taxon>Bacteria</taxon>
        <taxon>Pseudomonadati</taxon>
        <taxon>Bacteroidota</taxon>
        <taxon>Cytophagia</taxon>
        <taxon>Cytophagales</taxon>
        <taxon>Hymenobacteraceae</taxon>
        <taxon>Pontibacter</taxon>
    </lineage>
</organism>
<name>A0A6B3LTL4_9BACT</name>
<evidence type="ECO:0000313" key="3">
    <source>
        <dbReference type="Proteomes" id="UP000474777"/>
    </source>
</evidence>
<keyword evidence="1" id="KW-0812">Transmembrane</keyword>
<dbReference type="EMBL" id="JAAGWD010000001">
    <property type="protein sequence ID" value="NEM96830.1"/>
    <property type="molecule type" value="Genomic_DNA"/>
</dbReference>
<evidence type="ECO:0000256" key="1">
    <source>
        <dbReference type="SAM" id="Phobius"/>
    </source>
</evidence>
<keyword evidence="1" id="KW-1133">Transmembrane helix</keyword>
<dbReference type="AlphaFoldDB" id="A0A6B3LTL4"/>
<feature type="transmembrane region" description="Helical" evidence="1">
    <location>
        <begin position="31"/>
        <end position="49"/>
    </location>
</feature>
<reference evidence="2 3" key="1">
    <citation type="submission" date="2020-02" db="EMBL/GenBank/DDBJ databases">
        <authorList>
            <person name="Kim M.K."/>
        </authorList>
    </citation>
    <scope>NUCLEOTIDE SEQUENCE [LARGE SCALE GENOMIC DNA]</scope>
    <source>
        <strain evidence="2 3">BT327</strain>
    </source>
</reference>